<reference evidence="1" key="1">
    <citation type="submission" date="2018-04" db="EMBL/GenBank/DDBJ databases">
        <title>Draft Genome Sequences of Chryseobacterium lactis NCTC11390T isolated from milk, Chryseobacterium oncorhynchi 701B-08T from rainbow trout, and Chryseobacterium viscerum 687B-08T from diseased fish.</title>
        <authorList>
            <person name="Jeong J.-J."/>
            <person name="Lee Y.J."/>
            <person name="Pathiraja D."/>
            <person name="Park B."/>
            <person name="Choi I.-G."/>
            <person name="Kim K.D."/>
        </authorList>
    </citation>
    <scope>NUCLEOTIDE SEQUENCE [LARGE SCALE GENOMIC DNA]</scope>
    <source>
        <strain evidence="1">701B-08</strain>
    </source>
</reference>
<protein>
    <submittedName>
        <fullName evidence="1">Caudovirus prohead protease</fullName>
    </submittedName>
</protein>
<dbReference type="GO" id="GO:0006508">
    <property type="term" value="P:proteolysis"/>
    <property type="evidence" value="ECO:0007669"/>
    <property type="project" value="UniProtKB-KW"/>
</dbReference>
<evidence type="ECO:0000313" key="1">
    <source>
        <dbReference type="EMBL" id="PWN62303.1"/>
    </source>
</evidence>
<keyword evidence="1" id="KW-0645">Protease</keyword>
<gene>
    <name evidence="1" type="ORF">C1638_017575</name>
</gene>
<dbReference type="GO" id="GO:0008233">
    <property type="term" value="F:peptidase activity"/>
    <property type="evidence" value="ECO:0007669"/>
    <property type="project" value="UniProtKB-KW"/>
</dbReference>
<keyword evidence="1" id="KW-0378">Hydrolase</keyword>
<organism evidence="1 2">
    <name type="scientific">Chryseobacterium oncorhynchi</name>
    <dbReference type="NCBI Taxonomy" id="741074"/>
    <lineage>
        <taxon>Bacteria</taxon>
        <taxon>Pseudomonadati</taxon>
        <taxon>Bacteroidota</taxon>
        <taxon>Flavobacteriia</taxon>
        <taxon>Flavobacteriales</taxon>
        <taxon>Weeksellaceae</taxon>
        <taxon>Chryseobacterium group</taxon>
        <taxon>Chryseobacterium</taxon>
    </lineage>
</organism>
<dbReference type="OrthoDB" id="1064922at2"/>
<sequence>MSRKKFILNDETKINQFGFRVRNSGLKLSRFINNPVILDFHKPGNEAVIGRWENIQIEGHLLTAEAVFDMDDPNAALIAGKVEREFIKGASLGLDPFSMNNFVLAPDDIYDLVEAEIMEASIVAIPNNANALTVKLYATSENSIKEFAENEVTEILLMASDSQKFNLNNSMKKVTLTLSAVAALNLPGNTLEHDENLVNDGIIKLKSELDAEKAKVKAFEDLDKEKKSKLSADAVDADIKIGKIDATKRTDFIKLHAEQPDLYKSIIEAVPEKGNLGAKINNPAGPGIVKTFDDFQKLDLSAQLTFKTTYPNEYQALFK</sequence>
<evidence type="ECO:0000313" key="2">
    <source>
        <dbReference type="Proteomes" id="UP000236182"/>
    </source>
</evidence>
<dbReference type="AlphaFoldDB" id="A0A316WPI1"/>
<dbReference type="Proteomes" id="UP000236182">
    <property type="component" value="Unassembled WGS sequence"/>
</dbReference>
<comment type="caution">
    <text evidence="1">The sequence shown here is derived from an EMBL/GenBank/DDBJ whole genome shotgun (WGS) entry which is preliminary data.</text>
</comment>
<keyword evidence="2" id="KW-1185">Reference proteome</keyword>
<dbReference type="RefSeq" id="WP_109623140.1">
    <property type="nucleotide sequence ID" value="NZ_PPEI02000005.1"/>
</dbReference>
<accession>A0A316WPI1</accession>
<proteinExistence type="predicted"/>
<dbReference type="EMBL" id="PPEI02000005">
    <property type="protein sequence ID" value="PWN62303.1"/>
    <property type="molecule type" value="Genomic_DNA"/>
</dbReference>
<name>A0A316WPI1_9FLAO</name>